<comment type="caution">
    <text evidence="1">The sequence shown here is derived from an EMBL/GenBank/DDBJ whole genome shotgun (WGS) entry which is preliminary data.</text>
</comment>
<dbReference type="RefSeq" id="WP_109726072.1">
    <property type="nucleotide sequence ID" value="NZ_QGDI01000004.1"/>
</dbReference>
<organism evidence="1 2">
    <name type="scientific">Ruminococcus flavefaciens</name>
    <dbReference type="NCBI Taxonomy" id="1265"/>
    <lineage>
        <taxon>Bacteria</taxon>
        <taxon>Bacillati</taxon>
        <taxon>Bacillota</taxon>
        <taxon>Clostridia</taxon>
        <taxon>Eubacteriales</taxon>
        <taxon>Oscillospiraceae</taxon>
        <taxon>Ruminococcus</taxon>
    </lineage>
</organism>
<reference evidence="1 2" key="1">
    <citation type="submission" date="2018-05" db="EMBL/GenBank/DDBJ databases">
        <title>The Hungate 1000. A catalogue of reference genomes from the rumen microbiome.</title>
        <authorList>
            <person name="Kelly W."/>
        </authorList>
    </citation>
    <scope>NUCLEOTIDE SEQUENCE [LARGE SCALE GENOMIC DNA]</scope>
    <source>
        <strain evidence="1 2">SAb67</strain>
    </source>
</reference>
<proteinExistence type="predicted"/>
<gene>
    <name evidence="1" type="ORF">IE37_01248</name>
</gene>
<dbReference type="Proteomes" id="UP000245720">
    <property type="component" value="Unassembled WGS sequence"/>
</dbReference>
<dbReference type="OrthoDB" id="1822967at2"/>
<protein>
    <submittedName>
        <fullName evidence="1">Uncharacterized protein</fullName>
    </submittedName>
</protein>
<evidence type="ECO:0000313" key="1">
    <source>
        <dbReference type="EMBL" id="PWJ13444.1"/>
    </source>
</evidence>
<accession>A0A315Y0I0</accession>
<evidence type="ECO:0000313" key="2">
    <source>
        <dbReference type="Proteomes" id="UP000245720"/>
    </source>
</evidence>
<dbReference type="EMBL" id="QGDI01000004">
    <property type="protein sequence ID" value="PWJ13444.1"/>
    <property type="molecule type" value="Genomic_DNA"/>
</dbReference>
<dbReference type="AlphaFoldDB" id="A0A315Y0I0"/>
<sequence>MRSEVLRSEKGGYNKTDVLTKLDALNALLMMAEEGVDSSKILPELEKIRQRPMRKEKSGFFGTIGFSAEDTDNYIADLEAKLMNALSDR</sequence>
<name>A0A315Y0I0_RUMFL</name>